<reference evidence="1" key="1">
    <citation type="submission" date="2022-04" db="EMBL/GenBank/DDBJ databases">
        <title>Genome of the entomopathogenic fungus Entomophthora muscae.</title>
        <authorList>
            <person name="Elya C."/>
            <person name="Lovett B.R."/>
            <person name="Lee E."/>
            <person name="Macias A.M."/>
            <person name="Hajek A.E."/>
            <person name="De Bivort B.L."/>
            <person name="Kasson M.T."/>
            <person name="De Fine Licht H.H."/>
            <person name="Stajich J.E."/>
        </authorList>
    </citation>
    <scope>NUCLEOTIDE SEQUENCE</scope>
    <source>
        <strain evidence="1">Berkeley</strain>
    </source>
</reference>
<protein>
    <submittedName>
        <fullName evidence="1">Uncharacterized protein</fullName>
    </submittedName>
</protein>
<proteinExistence type="predicted"/>
<keyword evidence="2" id="KW-1185">Reference proteome</keyword>
<evidence type="ECO:0000313" key="1">
    <source>
        <dbReference type="EMBL" id="KAJ9082495.1"/>
    </source>
</evidence>
<accession>A0ACC2U654</accession>
<sequence>MHFSIRRYYTEKGDKLECIVCRYQYRKSAPVTTFQKHIRVKHKFSMRYPIKDEELNRIIQTAQVPIFIPYHSPPEKPKQSPPAAFKRVTIKELLNNSEAPQHQLSLNKSKESNV</sequence>
<gene>
    <name evidence="1" type="ORF">DSO57_1004060</name>
</gene>
<evidence type="ECO:0000313" key="2">
    <source>
        <dbReference type="Proteomes" id="UP001165960"/>
    </source>
</evidence>
<organism evidence="1 2">
    <name type="scientific">Entomophthora muscae</name>
    <dbReference type="NCBI Taxonomy" id="34485"/>
    <lineage>
        <taxon>Eukaryota</taxon>
        <taxon>Fungi</taxon>
        <taxon>Fungi incertae sedis</taxon>
        <taxon>Zoopagomycota</taxon>
        <taxon>Entomophthoromycotina</taxon>
        <taxon>Entomophthoromycetes</taxon>
        <taxon>Entomophthorales</taxon>
        <taxon>Entomophthoraceae</taxon>
        <taxon>Entomophthora</taxon>
    </lineage>
</organism>
<comment type="caution">
    <text evidence="1">The sequence shown here is derived from an EMBL/GenBank/DDBJ whole genome shotgun (WGS) entry which is preliminary data.</text>
</comment>
<dbReference type="Proteomes" id="UP001165960">
    <property type="component" value="Unassembled WGS sequence"/>
</dbReference>
<name>A0ACC2U654_9FUNG</name>
<dbReference type="EMBL" id="QTSX02001430">
    <property type="protein sequence ID" value="KAJ9082495.1"/>
    <property type="molecule type" value="Genomic_DNA"/>
</dbReference>